<dbReference type="InterPro" id="IPR000028">
    <property type="entry name" value="Chloroperoxidase"/>
</dbReference>
<evidence type="ECO:0000259" key="9">
    <source>
        <dbReference type="PROSITE" id="PS51405"/>
    </source>
</evidence>
<evidence type="ECO:0000256" key="8">
    <source>
        <dbReference type="SAM" id="SignalP"/>
    </source>
</evidence>
<keyword evidence="8" id="KW-0732">Signal</keyword>
<evidence type="ECO:0000256" key="5">
    <source>
        <dbReference type="ARBA" id="ARBA00023002"/>
    </source>
</evidence>
<dbReference type="PANTHER" id="PTHR33577:SF15">
    <property type="entry name" value="HEME HALOPEROXIDASE FAMILY PROFILE DOMAIN-CONTAINING PROTEIN"/>
    <property type="match status" value="1"/>
</dbReference>
<dbReference type="InterPro" id="IPR036851">
    <property type="entry name" value="Chloroperoxidase-like_sf"/>
</dbReference>
<evidence type="ECO:0000256" key="4">
    <source>
        <dbReference type="ARBA" id="ARBA00022723"/>
    </source>
</evidence>
<dbReference type="PANTHER" id="PTHR33577">
    <property type="entry name" value="STERIGMATOCYSTIN BIOSYNTHESIS PEROXIDASE STCC-RELATED"/>
    <property type="match status" value="1"/>
</dbReference>
<keyword evidence="2" id="KW-0575">Peroxidase</keyword>
<dbReference type="Pfam" id="PF01328">
    <property type="entry name" value="Peroxidase_2"/>
    <property type="match status" value="1"/>
</dbReference>
<feature type="domain" description="Heme haloperoxidase family profile" evidence="9">
    <location>
        <begin position="89"/>
        <end position="329"/>
    </location>
</feature>
<accession>A0A6A7B0U5</accession>
<keyword evidence="6" id="KW-0408">Iron</keyword>
<evidence type="ECO:0000256" key="6">
    <source>
        <dbReference type="ARBA" id="ARBA00023004"/>
    </source>
</evidence>
<reference evidence="10" key="1">
    <citation type="submission" date="2020-01" db="EMBL/GenBank/DDBJ databases">
        <authorList>
            <consortium name="DOE Joint Genome Institute"/>
            <person name="Haridas S."/>
            <person name="Albert R."/>
            <person name="Binder M."/>
            <person name="Bloem J."/>
            <person name="Labutti K."/>
            <person name="Salamov A."/>
            <person name="Andreopoulos B."/>
            <person name="Baker S.E."/>
            <person name="Barry K."/>
            <person name="Bills G."/>
            <person name="Bluhm B.H."/>
            <person name="Cannon C."/>
            <person name="Castanera R."/>
            <person name="Culley D.E."/>
            <person name="Daum C."/>
            <person name="Ezra D."/>
            <person name="Gonzalez J.B."/>
            <person name="Henrissat B."/>
            <person name="Kuo A."/>
            <person name="Liang C."/>
            <person name="Lipzen A."/>
            <person name="Lutzoni F."/>
            <person name="Magnuson J."/>
            <person name="Mondo S."/>
            <person name="Nolan M."/>
            <person name="Ohm R."/>
            <person name="Pangilinan J."/>
            <person name="Park H.-J."/>
            <person name="Ramirez L."/>
            <person name="Alfaro M."/>
            <person name="Sun H."/>
            <person name="Tritt A."/>
            <person name="Yoshinaga Y."/>
            <person name="Zwiers L.-H."/>
            <person name="Turgeon B.G."/>
            <person name="Goodwin S.B."/>
            <person name="Spatafora J.W."/>
            <person name="Crous P.W."/>
            <person name="Grigoriev I.V."/>
        </authorList>
    </citation>
    <scope>NUCLEOTIDE SEQUENCE</scope>
    <source>
        <strain evidence="10">IPT5</strain>
    </source>
</reference>
<sequence length="429" mass="45380">MHTLPSLLLFASSAAAFPWVAGTPGVDSSLFREAREARAATQKRQNSCPFNANHQPAAPYTAPYTYVGAKNGVPGTGRGGIKVPADGDTAHQFVAPGPNDIRGPCPGLNAAANHNFLAHDGVVTFNELVDAQQNVYNVGYDLAVLLAVLGIQAGGDVVTGKLSIGCDATSRTALLPLLGNQPGLNTHNKFEADTSLTRNDYFLANGDNYSFNGTLFQSMKSVADRVSGGKFDLNALAAYRSQRYDESVQTNDNFFFGPLSLLLYGAASFLYELFPSYGPQGVPDLATMKSFFGAVEDSSAPGGWRHVGEKIPSNWFNRRAPYTNTDVTLQILAMYVQYPKIFGGNVGKNNFDALPGTVGIIADGKLPTTATAGNLLCLLYQLGTGPVPASLSTVTDITGGLLNFGVAKLNPVFRNAGCALKPDQTLPGK</sequence>
<keyword evidence="5" id="KW-0560">Oxidoreductase</keyword>
<protein>
    <submittedName>
        <fullName evidence="10">Cloroperoxidase</fullName>
    </submittedName>
</protein>
<keyword evidence="3" id="KW-0349">Heme</keyword>
<evidence type="ECO:0000256" key="2">
    <source>
        <dbReference type="ARBA" id="ARBA00022559"/>
    </source>
</evidence>
<dbReference type="GO" id="GO:0004601">
    <property type="term" value="F:peroxidase activity"/>
    <property type="evidence" value="ECO:0007669"/>
    <property type="project" value="UniProtKB-KW"/>
</dbReference>
<dbReference type="AlphaFoldDB" id="A0A6A7B0U5"/>
<keyword evidence="4" id="KW-0479">Metal-binding</keyword>
<dbReference type="SUPFAM" id="SSF47571">
    <property type="entry name" value="Cloroperoxidase"/>
    <property type="match status" value="1"/>
</dbReference>
<evidence type="ECO:0000313" key="10">
    <source>
        <dbReference type="EMBL" id="KAF2847959.1"/>
    </source>
</evidence>
<evidence type="ECO:0000256" key="3">
    <source>
        <dbReference type="ARBA" id="ARBA00022617"/>
    </source>
</evidence>
<dbReference type="OrthoDB" id="407298at2759"/>
<comment type="similarity">
    <text evidence="7">Belongs to the chloroperoxidase family.</text>
</comment>
<dbReference type="GO" id="GO:0046872">
    <property type="term" value="F:metal ion binding"/>
    <property type="evidence" value="ECO:0007669"/>
    <property type="project" value="UniProtKB-KW"/>
</dbReference>
<proteinExistence type="inferred from homology"/>
<dbReference type="Gene3D" id="1.10.489.10">
    <property type="entry name" value="Chloroperoxidase-like"/>
    <property type="match status" value="1"/>
</dbReference>
<dbReference type="EMBL" id="MU006321">
    <property type="protein sequence ID" value="KAF2847959.1"/>
    <property type="molecule type" value="Genomic_DNA"/>
</dbReference>
<evidence type="ECO:0000256" key="1">
    <source>
        <dbReference type="ARBA" id="ARBA00001970"/>
    </source>
</evidence>
<dbReference type="PROSITE" id="PS51405">
    <property type="entry name" value="HEME_HALOPEROXIDASE"/>
    <property type="match status" value="1"/>
</dbReference>
<keyword evidence="11" id="KW-1185">Reference proteome</keyword>
<comment type="cofactor">
    <cofactor evidence="1">
        <name>heme b</name>
        <dbReference type="ChEBI" id="CHEBI:60344"/>
    </cofactor>
</comment>
<name>A0A6A7B0U5_9PLEO</name>
<feature type="chain" id="PRO_5025603038" evidence="8">
    <location>
        <begin position="17"/>
        <end position="429"/>
    </location>
</feature>
<organism evidence="10 11">
    <name type="scientific">Plenodomus tracheiphilus IPT5</name>
    <dbReference type="NCBI Taxonomy" id="1408161"/>
    <lineage>
        <taxon>Eukaryota</taxon>
        <taxon>Fungi</taxon>
        <taxon>Dikarya</taxon>
        <taxon>Ascomycota</taxon>
        <taxon>Pezizomycotina</taxon>
        <taxon>Dothideomycetes</taxon>
        <taxon>Pleosporomycetidae</taxon>
        <taxon>Pleosporales</taxon>
        <taxon>Pleosporineae</taxon>
        <taxon>Leptosphaeriaceae</taxon>
        <taxon>Plenodomus</taxon>
    </lineage>
</organism>
<feature type="signal peptide" evidence="8">
    <location>
        <begin position="1"/>
        <end position="16"/>
    </location>
</feature>
<dbReference type="Proteomes" id="UP000799423">
    <property type="component" value="Unassembled WGS sequence"/>
</dbReference>
<gene>
    <name evidence="10" type="ORF">T440DRAFT_537359</name>
</gene>
<evidence type="ECO:0000313" key="11">
    <source>
        <dbReference type="Proteomes" id="UP000799423"/>
    </source>
</evidence>
<evidence type="ECO:0000256" key="7">
    <source>
        <dbReference type="ARBA" id="ARBA00025795"/>
    </source>
</evidence>